<proteinExistence type="predicted"/>
<name>A0ABD5UQ73_9EURY</name>
<feature type="compositionally biased region" description="Low complexity" evidence="1">
    <location>
        <begin position="207"/>
        <end position="225"/>
    </location>
</feature>
<organism evidence="4 5">
    <name type="scientific">Halopenitus salinus</name>
    <dbReference type="NCBI Taxonomy" id="1198295"/>
    <lineage>
        <taxon>Archaea</taxon>
        <taxon>Methanobacteriati</taxon>
        <taxon>Methanobacteriota</taxon>
        <taxon>Stenosarchaea group</taxon>
        <taxon>Halobacteria</taxon>
        <taxon>Halobacteriales</taxon>
        <taxon>Haloferacaceae</taxon>
        <taxon>Halopenitus</taxon>
    </lineage>
</organism>
<keyword evidence="5" id="KW-1185">Reference proteome</keyword>
<evidence type="ECO:0000313" key="5">
    <source>
        <dbReference type="Proteomes" id="UP001596296"/>
    </source>
</evidence>
<sequence>MIAASRIASACLAAVVVSGLLAGATGGAAAADHDGSPAFVVELEENGDATVTLVSTYDLRDDDERDAFRALANDTDARSALRDRFESRMASVANDTAAETDREMRVSDGSIDVSNQESSEVGTVALSVRWSGLAALEDDSIVLTEPFASGFESDRTFVVTAPDGYAASGVTPEADSGGAEQEGEPESLRWEPGTSLEGFEVTFEPTSSANGDSDDAAGSGSSQASAPGFGAVTAVLALIGTLLAARARADR</sequence>
<keyword evidence="2" id="KW-1133">Transmembrane helix</keyword>
<keyword evidence="2" id="KW-0472">Membrane</keyword>
<dbReference type="AlphaFoldDB" id="A0ABD5UQ73"/>
<dbReference type="Proteomes" id="UP001596296">
    <property type="component" value="Unassembled WGS sequence"/>
</dbReference>
<keyword evidence="2" id="KW-0812">Transmembrane</keyword>
<dbReference type="Pfam" id="PF24036">
    <property type="entry name" value="DUF7345"/>
    <property type="match status" value="1"/>
</dbReference>
<protein>
    <submittedName>
        <fullName evidence="4">PGF-CTERM sorting domain-containing protein</fullName>
    </submittedName>
</protein>
<dbReference type="EMBL" id="JBHSXL010000003">
    <property type="protein sequence ID" value="MFC6891594.1"/>
    <property type="molecule type" value="Genomic_DNA"/>
</dbReference>
<evidence type="ECO:0000256" key="1">
    <source>
        <dbReference type="SAM" id="MobiDB-lite"/>
    </source>
</evidence>
<feature type="region of interest" description="Disordered" evidence="1">
    <location>
        <begin position="168"/>
        <end position="225"/>
    </location>
</feature>
<feature type="transmembrane region" description="Helical" evidence="2">
    <location>
        <begin position="226"/>
        <end position="245"/>
    </location>
</feature>
<reference evidence="4 5" key="1">
    <citation type="journal article" date="2019" name="Int. J. Syst. Evol. Microbiol.">
        <title>The Global Catalogue of Microorganisms (GCM) 10K type strain sequencing project: providing services to taxonomists for standard genome sequencing and annotation.</title>
        <authorList>
            <consortium name="The Broad Institute Genomics Platform"/>
            <consortium name="The Broad Institute Genome Sequencing Center for Infectious Disease"/>
            <person name="Wu L."/>
            <person name="Ma J."/>
        </authorList>
    </citation>
    <scope>NUCLEOTIDE SEQUENCE [LARGE SCALE GENOMIC DNA]</scope>
    <source>
        <strain evidence="4 5">SKJ47</strain>
    </source>
</reference>
<comment type="caution">
    <text evidence="4">The sequence shown here is derived from an EMBL/GenBank/DDBJ whole genome shotgun (WGS) entry which is preliminary data.</text>
</comment>
<evidence type="ECO:0000256" key="2">
    <source>
        <dbReference type="SAM" id="Phobius"/>
    </source>
</evidence>
<dbReference type="InterPro" id="IPR055769">
    <property type="entry name" value="DUF7345"/>
</dbReference>
<feature type="domain" description="DUF7345" evidence="3">
    <location>
        <begin position="41"/>
        <end position="165"/>
    </location>
</feature>
<accession>A0ABD5UQ73</accession>
<gene>
    <name evidence="4" type="ORF">ACFQE9_03040</name>
</gene>
<evidence type="ECO:0000313" key="4">
    <source>
        <dbReference type="EMBL" id="MFC6891594.1"/>
    </source>
</evidence>
<dbReference type="RefSeq" id="WP_379740110.1">
    <property type="nucleotide sequence ID" value="NZ_JBHSVN010000001.1"/>
</dbReference>
<evidence type="ECO:0000259" key="3">
    <source>
        <dbReference type="Pfam" id="PF24036"/>
    </source>
</evidence>